<proteinExistence type="predicted"/>
<dbReference type="EMBL" id="JAHOEP010000024">
    <property type="protein sequence ID" value="MBV3408647.1"/>
    <property type="molecule type" value="Genomic_DNA"/>
</dbReference>
<gene>
    <name evidence="1" type="ORF">KSW80_09595</name>
</gene>
<comment type="caution">
    <text evidence="1">The sequence shown here is derived from an EMBL/GenBank/DDBJ whole genome shotgun (WGS) entry which is preliminary data.</text>
</comment>
<dbReference type="RefSeq" id="WP_217326677.1">
    <property type="nucleotide sequence ID" value="NZ_JAHOEK010000023.1"/>
</dbReference>
<name>A0AAW4NB21_9BACT</name>
<organism evidence="1 2">
    <name type="scientific">Segatella copri</name>
    <dbReference type="NCBI Taxonomy" id="165179"/>
    <lineage>
        <taxon>Bacteria</taxon>
        <taxon>Pseudomonadati</taxon>
        <taxon>Bacteroidota</taxon>
        <taxon>Bacteroidia</taxon>
        <taxon>Bacteroidales</taxon>
        <taxon>Prevotellaceae</taxon>
        <taxon>Segatella</taxon>
    </lineage>
</organism>
<evidence type="ECO:0000313" key="2">
    <source>
        <dbReference type="Proteomes" id="UP001196316"/>
    </source>
</evidence>
<sequence>MELKKTITENGIEKKVKDEMPDISKIINAVKQRGLFNDFTRYRYTGKDYDIESSLKLVEAIGKARNPGFVIDSENRFAYENFIRWCHGDEKFMCINPFTHQPMPGDLRKGIYLAGNTGSGKSWCLEIMLAYSMARNFGISFADDERPRPMVWSIARADDICDKYVETGSILGFKKMPMLGIQDFGQEPAESLYMGNRLDVIRQLVEYRGDCSDELTFITTNLKMGGEKLIQRYGDRVASRLNQMCNNLEIKGRDRRKMWNTNMV</sequence>
<reference evidence="1" key="1">
    <citation type="submission" date="2021-06" db="EMBL/GenBank/DDBJ databases">
        <title>Collection of gut derived symbiotic bacterial strains cultured from healthy donors.</title>
        <authorList>
            <person name="Lin H."/>
            <person name="Littmann E."/>
            <person name="Pamer E.G."/>
        </authorList>
    </citation>
    <scope>NUCLEOTIDE SEQUENCE</scope>
    <source>
        <strain evidence="1">MSK.21.60</strain>
    </source>
</reference>
<dbReference type="Proteomes" id="UP001196316">
    <property type="component" value="Unassembled WGS sequence"/>
</dbReference>
<evidence type="ECO:0000313" key="1">
    <source>
        <dbReference type="EMBL" id="MBV3408647.1"/>
    </source>
</evidence>
<accession>A0AAW4NB21</accession>
<protein>
    <recommendedName>
        <fullName evidence="3">DNA replication protein</fullName>
    </recommendedName>
</protein>
<evidence type="ECO:0008006" key="3">
    <source>
        <dbReference type="Google" id="ProtNLM"/>
    </source>
</evidence>
<dbReference type="AlphaFoldDB" id="A0AAW4NB21"/>